<protein>
    <submittedName>
        <fullName evidence="1">Beta-glucosidase</fullName>
        <ecNumber evidence="1">3.2.1.21</ecNumber>
    </submittedName>
</protein>
<evidence type="ECO:0000313" key="2">
    <source>
        <dbReference type="Proteomes" id="UP000254712"/>
    </source>
</evidence>
<keyword evidence="1" id="KW-0326">Glycosidase</keyword>
<sequence length="45" mass="5196">MSFPIDIEALKFWNQQMKYDAEPGKFNVFIGVDSARVKQGSFELL</sequence>
<dbReference type="AlphaFoldDB" id="A0A379WR42"/>
<dbReference type="EC" id="3.2.1.21" evidence="1"/>
<organism evidence="1 2">
    <name type="scientific">Salmonella enterica I</name>
    <dbReference type="NCBI Taxonomy" id="59201"/>
    <lineage>
        <taxon>Bacteria</taxon>
        <taxon>Pseudomonadati</taxon>
        <taxon>Pseudomonadota</taxon>
        <taxon>Gammaproteobacteria</taxon>
        <taxon>Enterobacterales</taxon>
        <taxon>Enterobacteriaceae</taxon>
        <taxon>Salmonella</taxon>
    </lineage>
</organism>
<name>A0A379WR42_SALET</name>
<accession>A0A379WR42</accession>
<proteinExistence type="predicted"/>
<dbReference type="Proteomes" id="UP000254712">
    <property type="component" value="Unassembled WGS sequence"/>
</dbReference>
<evidence type="ECO:0000313" key="1">
    <source>
        <dbReference type="EMBL" id="SUH36380.1"/>
    </source>
</evidence>
<dbReference type="InterPro" id="IPR013783">
    <property type="entry name" value="Ig-like_fold"/>
</dbReference>
<dbReference type="GO" id="GO:0008422">
    <property type="term" value="F:beta-glucosidase activity"/>
    <property type="evidence" value="ECO:0007669"/>
    <property type="project" value="UniProtKB-EC"/>
</dbReference>
<dbReference type="EMBL" id="UGXT01000002">
    <property type="protein sequence ID" value="SUH36380.1"/>
    <property type="molecule type" value="Genomic_DNA"/>
</dbReference>
<keyword evidence="1" id="KW-0378">Hydrolase</keyword>
<gene>
    <name evidence="1" type="primary">bglX_4</name>
    <name evidence="1" type="ORF">NCTC8261_02632</name>
</gene>
<dbReference type="Gene3D" id="2.60.40.10">
    <property type="entry name" value="Immunoglobulins"/>
    <property type="match status" value="1"/>
</dbReference>
<reference evidence="1 2" key="1">
    <citation type="submission" date="2018-06" db="EMBL/GenBank/DDBJ databases">
        <authorList>
            <consortium name="Pathogen Informatics"/>
            <person name="Doyle S."/>
        </authorList>
    </citation>
    <scope>NUCLEOTIDE SEQUENCE [LARGE SCALE GENOMIC DNA]</scope>
    <source>
        <strain evidence="1 2">NCTC8261</strain>
    </source>
</reference>